<keyword evidence="1" id="KW-0812">Transmembrane</keyword>
<keyword evidence="3" id="KW-1185">Reference proteome</keyword>
<accession>A0A4Q9DSE2</accession>
<evidence type="ECO:0000256" key="1">
    <source>
        <dbReference type="SAM" id="Phobius"/>
    </source>
</evidence>
<gene>
    <name evidence="2" type="ORF">EYB31_09320</name>
</gene>
<dbReference type="InterPro" id="IPR021338">
    <property type="entry name" value="DUF2953"/>
</dbReference>
<dbReference type="OrthoDB" id="1683589at2"/>
<dbReference type="Proteomes" id="UP000293142">
    <property type="component" value="Unassembled WGS sequence"/>
</dbReference>
<reference evidence="2 3" key="1">
    <citation type="submission" date="2019-02" db="EMBL/GenBank/DDBJ databases">
        <title>Paenibacillus sp. nov., isolated from surface-sterilized tissue of Thalictrum simplex L.</title>
        <authorList>
            <person name="Tuo L."/>
        </authorList>
    </citation>
    <scope>NUCLEOTIDE SEQUENCE [LARGE SCALE GENOMIC DNA]</scope>
    <source>
        <strain evidence="2 3">N2SHLJ1</strain>
    </source>
</reference>
<feature type="transmembrane region" description="Helical" evidence="1">
    <location>
        <begin position="6"/>
        <end position="27"/>
    </location>
</feature>
<keyword evidence="1" id="KW-1133">Transmembrane helix</keyword>
<evidence type="ECO:0000313" key="2">
    <source>
        <dbReference type="EMBL" id="TBL79794.1"/>
    </source>
</evidence>
<keyword evidence="1" id="KW-0472">Membrane</keyword>
<dbReference type="Pfam" id="PF11167">
    <property type="entry name" value="DUF2953"/>
    <property type="match status" value="1"/>
</dbReference>
<name>A0A4Q9DSE2_9BACL</name>
<proteinExistence type="predicted"/>
<protein>
    <submittedName>
        <fullName evidence="2">DUF2953 domain-containing protein</fullName>
    </submittedName>
</protein>
<evidence type="ECO:0000313" key="3">
    <source>
        <dbReference type="Proteomes" id="UP000293142"/>
    </source>
</evidence>
<sequence length="221" mass="25209">MWIWIVLGVVVIVCLIAASPITIQFYFSRMKDNDKAWIDVKWLYGLVKLHYKIPLLRFEGLLKGLEMRAQKKGVGAAETKDENITPHKIEQMIENIKLLLKSTERMNDWWKETLAHLKCGKLRWETRVGIGDAAGTAVTAGMLWGVKSSLLGYLFQFIQLNAKPQIAVSPQFNAMHFSTEILCQTSLRTGYAMYAGVVLLLRIVKVKGGIRTWRRILFKPS</sequence>
<comment type="caution">
    <text evidence="2">The sequence shown here is derived from an EMBL/GenBank/DDBJ whole genome shotgun (WGS) entry which is preliminary data.</text>
</comment>
<dbReference type="AlphaFoldDB" id="A0A4Q9DSE2"/>
<dbReference type="RefSeq" id="WP_131013039.1">
    <property type="nucleotide sequence ID" value="NZ_SIRE01000006.1"/>
</dbReference>
<dbReference type="EMBL" id="SIRE01000006">
    <property type="protein sequence ID" value="TBL79794.1"/>
    <property type="molecule type" value="Genomic_DNA"/>
</dbReference>
<organism evidence="2 3">
    <name type="scientific">Paenibacillus thalictri</name>
    <dbReference type="NCBI Taxonomy" id="2527873"/>
    <lineage>
        <taxon>Bacteria</taxon>
        <taxon>Bacillati</taxon>
        <taxon>Bacillota</taxon>
        <taxon>Bacilli</taxon>
        <taxon>Bacillales</taxon>
        <taxon>Paenibacillaceae</taxon>
        <taxon>Paenibacillus</taxon>
    </lineage>
</organism>